<keyword evidence="2" id="KW-1185">Reference proteome</keyword>
<dbReference type="Pfam" id="PF10677">
    <property type="entry name" value="DUF2490"/>
    <property type="match status" value="1"/>
</dbReference>
<evidence type="ECO:0000313" key="2">
    <source>
        <dbReference type="Proteomes" id="UP000199296"/>
    </source>
</evidence>
<sequence length="244" mass="29662">MRESYLIWLVVLLTALCSKDALAQKNVETQELLWTRFFLEAKLSENYLIHQELEERTYWFPWRQHQFLSRTHLRRELGKGWNVGLGFTYFLQALPNDPEITDYTSRTELRPQLEIAYKQKLSEKIHVYHRYWSEFRFFEKSGHAFEYRNNRTRYKLELRFSLTPELTLKAFDEIHINLGKKIVQNVFNQNRYGGSIQYMLKDNFGFELGYFNWFQQRKSGVDFYNRHIVRSTIRYALPMKKSKP</sequence>
<dbReference type="OrthoDB" id="1118734at2"/>
<gene>
    <name evidence="1" type="ORF">SAMN04488027_102282</name>
</gene>
<organism evidence="1 2">
    <name type="scientific">Psychroflexus sediminis</name>
    <dbReference type="NCBI Taxonomy" id="470826"/>
    <lineage>
        <taxon>Bacteria</taxon>
        <taxon>Pseudomonadati</taxon>
        <taxon>Bacteroidota</taxon>
        <taxon>Flavobacteriia</taxon>
        <taxon>Flavobacteriales</taxon>
        <taxon>Flavobacteriaceae</taxon>
        <taxon>Psychroflexus</taxon>
    </lineage>
</organism>
<evidence type="ECO:0000313" key="1">
    <source>
        <dbReference type="EMBL" id="SDG50872.1"/>
    </source>
</evidence>
<dbReference type="STRING" id="470826.SAMN04488027_102282"/>
<dbReference type="InterPro" id="IPR019619">
    <property type="entry name" value="DUF2490"/>
</dbReference>
<evidence type="ECO:0008006" key="3">
    <source>
        <dbReference type="Google" id="ProtNLM"/>
    </source>
</evidence>
<name>A0A1G7UTL4_9FLAO</name>
<dbReference type="EMBL" id="FNCW01000002">
    <property type="protein sequence ID" value="SDG50872.1"/>
    <property type="molecule type" value="Genomic_DNA"/>
</dbReference>
<reference evidence="1 2" key="1">
    <citation type="submission" date="2016-10" db="EMBL/GenBank/DDBJ databases">
        <authorList>
            <person name="de Groot N.N."/>
        </authorList>
    </citation>
    <scope>NUCLEOTIDE SEQUENCE [LARGE SCALE GENOMIC DNA]</scope>
    <source>
        <strain evidence="1 2">DSM 19803</strain>
    </source>
</reference>
<accession>A0A1G7UTL4</accession>
<dbReference type="Proteomes" id="UP000199296">
    <property type="component" value="Unassembled WGS sequence"/>
</dbReference>
<proteinExistence type="predicted"/>
<dbReference type="AlphaFoldDB" id="A0A1G7UTL4"/>
<dbReference type="RefSeq" id="WP_093365413.1">
    <property type="nucleotide sequence ID" value="NZ_FNCW01000002.1"/>
</dbReference>
<protein>
    <recommendedName>
        <fullName evidence="3">DUF2490 domain-containing protein</fullName>
    </recommendedName>
</protein>